<keyword evidence="3 7" id="KW-0812">Transmembrane</keyword>
<dbReference type="GO" id="GO:0022857">
    <property type="term" value="F:transmembrane transporter activity"/>
    <property type="evidence" value="ECO:0007669"/>
    <property type="project" value="InterPro"/>
</dbReference>
<evidence type="ECO:0000256" key="2">
    <source>
        <dbReference type="ARBA" id="ARBA00022448"/>
    </source>
</evidence>
<feature type="transmembrane region" description="Helical" evidence="7">
    <location>
        <begin position="469"/>
        <end position="491"/>
    </location>
</feature>
<dbReference type="GO" id="GO:0016020">
    <property type="term" value="C:membrane"/>
    <property type="evidence" value="ECO:0007669"/>
    <property type="project" value="UniProtKB-SubCell"/>
</dbReference>
<keyword evidence="2" id="KW-0813">Transport</keyword>
<keyword evidence="5 7" id="KW-0472">Membrane</keyword>
<evidence type="ECO:0000256" key="7">
    <source>
        <dbReference type="SAM" id="Phobius"/>
    </source>
</evidence>
<dbReference type="InterPro" id="IPR011701">
    <property type="entry name" value="MFS"/>
</dbReference>
<feature type="transmembrane region" description="Helical" evidence="7">
    <location>
        <begin position="165"/>
        <end position="185"/>
    </location>
</feature>
<dbReference type="AlphaFoldDB" id="A0A8B7Z980"/>
<dbReference type="Gene3D" id="1.20.1250.20">
    <property type="entry name" value="MFS general substrate transporter like domains"/>
    <property type="match status" value="2"/>
</dbReference>
<feature type="transmembrane region" description="Helical" evidence="7">
    <location>
        <begin position="433"/>
        <end position="457"/>
    </location>
</feature>
<dbReference type="PANTHER" id="PTHR23506">
    <property type="entry name" value="GH10249P"/>
    <property type="match status" value="1"/>
</dbReference>
<evidence type="ECO:0000313" key="9">
    <source>
        <dbReference type="Proteomes" id="UP000694845"/>
    </source>
</evidence>
<evidence type="ECO:0000256" key="5">
    <source>
        <dbReference type="ARBA" id="ARBA00023136"/>
    </source>
</evidence>
<dbReference type="OrthoDB" id="446368at2759"/>
<dbReference type="Proteomes" id="UP000694845">
    <property type="component" value="Unplaced"/>
</dbReference>
<keyword evidence="4 7" id="KW-1133">Transmembrane helix</keyword>
<dbReference type="InterPro" id="IPR050930">
    <property type="entry name" value="MFS_Vesicular_Transporter"/>
</dbReference>
<sequence>MYLQPCKSLTTPCELQPYYFLWQFVNCQPCNNIMEQHKEDKDDDDTRQEYANTGPDFPPIEALPTSSTNWEGPDRLSDSSNNKNEDKPERTKYTFHQKATFAGASLAALANMMAFAIISVFYPIEAKARGVSQTVIGLVFGAFAFSAAIGSPIWGKIIPTVGAKFVFLAGAFVTGGCNVLFGFIVDMPTEATFTGFSVVIRLLEGLGTSATITSSAAIMAVTFPDNVGTAVSLIEMMGGLSYAVGPAIGGLLYNAGGFKLPFFTLGGFVLVADAVNFFLMPQQGSTNQETGSLIQVLRIPAIWIILLTIVVISVCMASFDPILSIHLKELDFTVIQISLVFLSFGLVYALSSVFWGAVADAKKATRIMIVMGLWGTTVFFLLVGPSPLLKIPPTKLIPIIEIPFGSAVIALVAMPTLVDMFTSAEWYGIPNNLGLTSIISGIWNSGFAFGTMAGPIIAGALTEQFGFPITTTILAGCCLVVMLVVCLFGVWEYQCGKGRRIHRSRLELESDSTEHERSSLIPNNL</sequence>
<dbReference type="InterPro" id="IPR020846">
    <property type="entry name" value="MFS_dom"/>
</dbReference>
<evidence type="ECO:0000259" key="8">
    <source>
        <dbReference type="PROSITE" id="PS50850"/>
    </source>
</evidence>
<dbReference type="KEGG" id="aplc:110985078"/>
<comment type="subcellular location">
    <subcellularLocation>
        <location evidence="1">Membrane</location>
        <topology evidence="1">Multi-pass membrane protein</topology>
    </subcellularLocation>
</comment>
<dbReference type="RefSeq" id="XP_022101507.1">
    <property type="nucleotide sequence ID" value="XM_022245815.1"/>
</dbReference>
<dbReference type="PROSITE" id="PS50850">
    <property type="entry name" value="MFS"/>
    <property type="match status" value="1"/>
</dbReference>
<dbReference type="PANTHER" id="PTHR23506:SF26">
    <property type="entry name" value="MFS-TYPE TRANSPORTER SLC18B1"/>
    <property type="match status" value="1"/>
</dbReference>
<proteinExistence type="predicted"/>
<dbReference type="SUPFAM" id="SSF103473">
    <property type="entry name" value="MFS general substrate transporter"/>
    <property type="match status" value="1"/>
</dbReference>
<feature type="domain" description="Major facilitator superfamily (MFS) profile" evidence="8">
    <location>
        <begin position="100"/>
        <end position="494"/>
    </location>
</feature>
<gene>
    <name evidence="10" type="primary">LOC110985078</name>
</gene>
<feature type="transmembrane region" description="Helical" evidence="7">
    <location>
        <begin position="334"/>
        <end position="355"/>
    </location>
</feature>
<feature type="region of interest" description="Disordered" evidence="6">
    <location>
        <begin position="38"/>
        <end position="90"/>
    </location>
</feature>
<feature type="transmembrane region" description="Helical" evidence="7">
    <location>
        <begin position="367"/>
        <end position="384"/>
    </location>
</feature>
<feature type="transmembrane region" description="Helical" evidence="7">
    <location>
        <begin position="396"/>
        <end position="421"/>
    </location>
</feature>
<evidence type="ECO:0000313" key="10">
    <source>
        <dbReference type="RefSeq" id="XP_022101507.1"/>
    </source>
</evidence>
<evidence type="ECO:0000256" key="4">
    <source>
        <dbReference type="ARBA" id="ARBA00022989"/>
    </source>
</evidence>
<dbReference type="Pfam" id="PF07690">
    <property type="entry name" value="MFS_1"/>
    <property type="match status" value="1"/>
</dbReference>
<feature type="transmembrane region" description="Helical" evidence="7">
    <location>
        <begin position="300"/>
        <end position="319"/>
    </location>
</feature>
<organism evidence="9 10">
    <name type="scientific">Acanthaster planci</name>
    <name type="common">Crown-of-thorns starfish</name>
    <dbReference type="NCBI Taxonomy" id="133434"/>
    <lineage>
        <taxon>Eukaryota</taxon>
        <taxon>Metazoa</taxon>
        <taxon>Echinodermata</taxon>
        <taxon>Eleutherozoa</taxon>
        <taxon>Asterozoa</taxon>
        <taxon>Asteroidea</taxon>
        <taxon>Valvatacea</taxon>
        <taxon>Valvatida</taxon>
        <taxon>Acanthasteridae</taxon>
        <taxon>Acanthaster</taxon>
    </lineage>
</organism>
<feature type="transmembrane region" description="Helical" evidence="7">
    <location>
        <begin position="99"/>
        <end position="122"/>
    </location>
</feature>
<feature type="compositionally biased region" description="Basic and acidic residues" evidence="6">
    <location>
        <begin position="72"/>
        <end position="90"/>
    </location>
</feature>
<dbReference type="GeneID" id="110985078"/>
<accession>A0A8B7Z980</accession>
<feature type="transmembrane region" description="Helical" evidence="7">
    <location>
        <begin position="230"/>
        <end position="254"/>
    </location>
</feature>
<feature type="transmembrane region" description="Helical" evidence="7">
    <location>
        <begin position="134"/>
        <end position="153"/>
    </location>
</feature>
<feature type="transmembrane region" description="Helical" evidence="7">
    <location>
        <begin position="205"/>
        <end position="223"/>
    </location>
</feature>
<feature type="transmembrane region" description="Helical" evidence="7">
    <location>
        <begin position="260"/>
        <end position="279"/>
    </location>
</feature>
<evidence type="ECO:0000256" key="6">
    <source>
        <dbReference type="SAM" id="MobiDB-lite"/>
    </source>
</evidence>
<evidence type="ECO:0000256" key="1">
    <source>
        <dbReference type="ARBA" id="ARBA00004141"/>
    </source>
</evidence>
<name>A0A8B7Z980_ACAPL</name>
<evidence type="ECO:0000256" key="3">
    <source>
        <dbReference type="ARBA" id="ARBA00022692"/>
    </source>
</evidence>
<dbReference type="InterPro" id="IPR036259">
    <property type="entry name" value="MFS_trans_sf"/>
</dbReference>
<reference evidence="10" key="1">
    <citation type="submission" date="2025-08" db="UniProtKB">
        <authorList>
            <consortium name="RefSeq"/>
        </authorList>
    </citation>
    <scope>IDENTIFICATION</scope>
</reference>
<protein>
    <submittedName>
        <fullName evidence="10">MFS-type transporter SLC18B1-like isoform X1</fullName>
    </submittedName>
</protein>
<keyword evidence="9" id="KW-1185">Reference proteome</keyword>